<dbReference type="SUPFAM" id="SSF54427">
    <property type="entry name" value="NTF2-like"/>
    <property type="match status" value="1"/>
</dbReference>
<dbReference type="InterPro" id="IPR032710">
    <property type="entry name" value="NTF2-like_dom_sf"/>
</dbReference>
<dbReference type="Pfam" id="PF13474">
    <property type="entry name" value="SnoaL_3"/>
    <property type="match status" value="1"/>
</dbReference>
<name>A0ABY9VX96_9ACTN</name>
<protein>
    <submittedName>
        <fullName evidence="2">Nuclear transport factor 2 family protein</fullName>
    </submittedName>
</protein>
<dbReference type="InterPro" id="IPR037401">
    <property type="entry name" value="SnoaL-like"/>
</dbReference>
<gene>
    <name evidence="2" type="ORF">RI138_16970</name>
</gene>
<organism evidence="2 3">
    <name type="scientific">Streptomyces durocortorensis</name>
    <dbReference type="NCBI Taxonomy" id="2811104"/>
    <lineage>
        <taxon>Bacteria</taxon>
        <taxon>Bacillati</taxon>
        <taxon>Actinomycetota</taxon>
        <taxon>Actinomycetes</taxon>
        <taxon>Kitasatosporales</taxon>
        <taxon>Streptomycetaceae</taxon>
        <taxon>Streptomyces</taxon>
    </lineage>
</organism>
<proteinExistence type="predicted"/>
<sequence>MTTTNTAANATATQVLGDLLQEWQSRFNEPDPERAAALFTEDALFQGLFPEPVTGPESIAGYYRQVPPGTRAIARVLHAYRGGDDWIGGLAQVVFHQHDGDIPVRLSLVAVRGDEGWRIRQYHVSRL</sequence>
<dbReference type="Proteomes" id="UP001303236">
    <property type="component" value="Chromosome"/>
</dbReference>
<evidence type="ECO:0000313" key="3">
    <source>
        <dbReference type="Proteomes" id="UP001303236"/>
    </source>
</evidence>
<evidence type="ECO:0000259" key="1">
    <source>
        <dbReference type="Pfam" id="PF13474"/>
    </source>
</evidence>
<accession>A0ABY9VX96</accession>
<keyword evidence="3" id="KW-1185">Reference proteome</keyword>
<dbReference type="Gene3D" id="3.10.450.50">
    <property type="match status" value="1"/>
</dbReference>
<dbReference type="EMBL" id="CP134500">
    <property type="protein sequence ID" value="WNF28398.1"/>
    <property type="molecule type" value="Genomic_DNA"/>
</dbReference>
<evidence type="ECO:0000313" key="2">
    <source>
        <dbReference type="EMBL" id="WNF28398.1"/>
    </source>
</evidence>
<feature type="domain" description="SnoaL-like" evidence="1">
    <location>
        <begin position="18"/>
        <end position="125"/>
    </location>
</feature>
<reference evidence="2 3" key="1">
    <citation type="submission" date="2023-09" db="EMBL/GenBank/DDBJ databases">
        <title>Genome completion map analysis of the actinomycetes C11-1.</title>
        <authorList>
            <person name="Qin P."/>
            <person name="Guan P."/>
        </authorList>
    </citation>
    <scope>NUCLEOTIDE SEQUENCE [LARGE SCALE GENOMIC DNA]</scope>
    <source>
        <strain evidence="2 3">C11-1</strain>
    </source>
</reference>